<feature type="region of interest" description="Disordered" evidence="1">
    <location>
        <begin position="2651"/>
        <end position="2720"/>
    </location>
</feature>
<feature type="region of interest" description="Disordered" evidence="1">
    <location>
        <begin position="1787"/>
        <end position="1844"/>
    </location>
</feature>
<feature type="compositionally biased region" description="Low complexity" evidence="1">
    <location>
        <begin position="755"/>
        <end position="764"/>
    </location>
</feature>
<feature type="compositionally biased region" description="Basic and acidic residues" evidence="1">
    <location>
        <begin position="3678"/>
        <end position="3688"/>
    </location>
</feature>
<gene>
    <name evidence="2" type="ORF">SAMN05421803_13218</name>
</gene>
<feature type="compositionally biased region" description="Basic and acidic residues" evidence="1">
    <location>
        <begin position="980"/>
        <end position="990"/>
    </location>
</feature>
<feature type="compositionally biased region" description="Basic and acidic residues" evidence="1">
    <location>
        <begin position="1251"/>
        <end position="1261"/>
    </location>
</feature>
<proteinExistence type="predicted"/>
<feature type="region of interest" description="Disordered" evidence="1">
    <location>
        <begin position="3025"/>
        <end position="3049"/>
    </location>
</feature>
<feature type="region of interest" description="Disordered" evidence="1">
    <location>
        <begin position="1520"/>
        <end position="1565"/>
    </location>
</feature>
<protein>
    <recommendedName>
        <fullName evidence="4">ADP-ribosyltransferase exoenzyme</fullName>
    </recommendedName>
</protein>
<feature type="compositionally biased region" description="Gly residues" evidence="1">
    <location>
        <begin position="765"/>
        <end position="783"/>
    </location>
</feature>
<feature type="region of interest" description="Disordered" evidence="1">
    <location>
        <begin position="534"/>
        <end position="1101"/>
    </location>
</feature>
<feature type="compositionally biased region" description="Basic and acidic residues" evidence="1">
    <location>
        <begin position="3740"/>
        <end position="3790"/>
    </location>
</feature>
<feature type="compositionally biased region" description="Gly residues" evidence="1">
    <location>
        <begin position="2804"/>
        <end position="2815"/>
    </location>
</feature>
<feature type="compositionally biased region" description="Basic and acidic residues" evidence="1">
    <location>
        <begin position="676"/>
        <end position="742"/>
    </location>
</feature>
<feature type="region of interest" description="Disordered" evidence="1">
    <location>
        <begin position="2524"/>
        <end position="2544"/>
    </location>
</feature>
<accession>A0A1M6V6L8</accession>
<feature type="region of interest" description="Disordered" evidence="1">
    <location>
        <begin position="3710"/>
        <end position="3956"/>
    </location>
</feature>
<feature type="compositionally biased region" description="Polar residues" evidence="1">
    <location>
        <begin position="2377"/>
        <end position="2392"/>
    </location>
</feature>
<feature type="compositionally biased region" description="Basic and acidic residues" evidence="1">
    <location>
        <begin position="2163"/>
        <end position="2248"/>
    </location>
</feature>
<feature type="region of interest" description="Disordered" evidence="1">
    <location>
        <begin position="3387"/>
        <end position="3418"/>
    </location>
</feature>
<feature type="non-terminal residue" evidence="2">
    <location>
        <position position="4013"/>
    </location>
</feature>
<feature type="region of interest" description="Disordered" evidence="1">
    <location>
        <begin position="1475"/>
        <end position="1495"/>
    </location>
</feature>
<feature type="region of interest" description="Disordered" evidence="1">
    <location>
        <begin position="3673"/>
        <end position="3692"/>
    </location>
</feature>
<organism evidence="2 3">
    <name type="scientific">Nocardiopsis flavescens</name>
    <dbReference type="NCBI Taxonomy" id="758803"/>
    <lineage>
        <taxon>Bacteria</taxon>
        <taxon>Bacillati</taxon>
        <taxon>Actinomycetota</taxon>
        <taxon>Actinomycetes</taxon>
        <taxon>Streptosporangiales</taxon>
        <taxon>Nocardiopsidaceae</taxon>
        <taxon>Nocardiopsis</taxon>
    </lineage>
</organism>
<feature type="compositionally biased region" description="Pro residues" evidence="1">
    <location>
        <begin position="325"/>
        <end position="347"/>
    </location>
</feature>
<feature type="compositionally biased region" description="Pro residues" evidence="1">
    <location>
        <begin position="274"/>
        <end position="317"/>
    </location>
</feature>
<feature type="compositionally biased region" description="Pro residues" evidence="1">
    <location>
        <begin position="542"/>
        <end position="563"/>
    </location>
</feature>
<feature type="region of interest" description="Disordered" evidence="1">
    <location>
        <begin position="2377"/>
        <end position="2425"/>
    </location>
</feature>
<feature type="region of interest" description="Disordered" evidence="1">
    <location>
        <begin position="2974"/>
        <end position="3006"/>
    </location>
</feature>
<feature type="region of interest" description="Disordered" evidence="1">
    <location>
        <begin position="2142"/>
        <end position="2248"/>
    </location>
</feature>
<feature type="region of interest" description="Disordered" evidence="1">
    <location>
        <begin position="1356"/>
        <end position="1399"/>
    </location>
</feature>
<dbReference type="EMBL" id="FQZK01000032">
    <property type="protein sequence ID" value="SHK77031.1"/>
    <property type="molecule type" value="Genomic_DNA"/>
</dbReference>
<feature type="compositionally biased region" description="Basic and acidic residues" evidence="1">
    <location>
        <begin position="2651"/>
        <end position="2660"/>
    </location>
</feature>
<keyword evidence="3" id="KW-1185">Reference proteome</keyword>
<feature type="compositionally biased region" description="Acidic residues" evidence="1">
    <location>
        <begin position="1023"/>
        <end position="1042"/>
    </location>
</feature>
<feature type="compositionally biased region" description="Basic and acidic residues" evidence="1">
    <location>
        <begin position="883"/>
        <end position="918"/>
    </location>
</feature>
<feature type="compositionally biased region" description="Polar residues" evidence="1">
    <location>
        <begin position="3793"/>
        <end position="3805"/>
    </location>
</feature>
<feature type="compositionally biased region" description="Basic and acidic residues" evidence="1">
    <location>
        <begin position="1803"/>
        <end position="1817"/>
    </location>
</feature>
<dbReference type="STRING" id="758803.SAMN05421803_13218"/>
<feature type="compositionally biased region" description="Pro residues" evidence="1">
    <location>
        <begin position="2145"/>
        <end position="2158"/>
    </location>
</feature>
<feature type="region of interest" description="Disordered" evidence="1">
    <location>
        <begin position="1113"/>
        <end position="1263"/>
    </location>
</feature>
<feature type="compositionally biased region" description="Low complexity" evidence="1">
    <location>
        <begin position="3832"/>
        <end position="3849"/>
    </location>
</feature>
<feature type="compositionally biased region" description="Basic and acidic residues" evidence="1">
    <location>
        <begin position="857"/>
        <end position="875"/>
    </location>
</feature>
<feature type="region of interest" description="Disordered" evidence="1">
    <location>
        <begin position="1993"/>
        <end position="2021"/>
    </location>
</feature>
<evidence type="ECO:0000313" key="2">
    <source>
        <dbReference type="EMBL" id="SHK77031.1"/>
    </source>
</evidence>
<feature type="compositionally biased region" description="Basic and acidic residues" evidence="1">
    <location>
        <begin position="3710"/>
        <end position="3720"/>
    </location>
</feature>
<feature type="compositionally biased region" description="Low complexity" evidence="1">
    <location>
        <begin position="1485"/>
        <end position="1495"/>
    </location>
</feature>
<feature type="region of interest" description="Disordered" evidence="1">
    <location>
        <begin position="243"/>
        <end position="359"/>
    </location>
</feature>
<evidence type="ECO:0000256" key="1">
    <source>
        <dbReference type="SAM" id="MobiDB-lite"/>
    </source>
</evidence>
<feature type="region of interest" description="Disordered" evidence="1">
    <location>
        <begin position="3986"/>
        <end position="4013"/>
    </location>
</feature>
<dbReference type="Proteomes" id="UP000184452">
    <property type="component" value="Unassembled WGS sequence"/>
</dbReference>
<evidence type="ECO:0000313" key="3">
    <source>
        <dbReference type="Proteomes" id="UP000184452"/>
    </source>
</evidence>
<feature type="compositionally biased region" description="Basic and acidic residues" evidence="1">
    <location>
        <begin position="1203"/>
        <end position="1244"/>
    </location>
</feature>
<feature type="region of interest" description="Disordered" evidence="1">
    <location>
        <begin position="1581"/>
        <end position="1602"/>
    </location>
</feature>
<evidence type="ECO:0008006" key="4">
    <source>
        <dbReference type="Google" id="ProtNLM"/>
    </source>
</evidence>
<feature type="compositionally biased region" description="Basic and acidic residues" evidence="1">
    <location>
        <begin position="796"/>
        <end position="826"/>
    </location>
</feature>
<feature type="compositionally biased region" description="Basic and acidic residues" evidence="1">
    <location>
        <begin position="926"/>
        <end position="948"/>
    </location>
</feature>
<reference evidence="2 3" key="1">
    <citation type="submission" date="2016-11" db="EMBL/GenBank/DDBJ databases">
        <authorList>
            <person name="Jaros S."/>
            <person name="Januszkiewicz K."/>
            <person name="Wedrychowicz H."/>
        </authorList>
    </citation>
    <scope>NUCLEOTIDE SEQUENCE [LARGE SCALE GENOMIC DNA]</scope>
    <source>
        <strain evidence="2 3">CGMCC 4.5723</strain>
    </source>
</reference>
<feature type="region of interest" description="Disordered" evidence="1">
    <location>
        <begin position="3574"/>
        <end position="3610"/>
    </location>
</feature>
<name>A0A1M6V6L8_9ACTN</name>
<sequence>MPLDPNMSDSQRKAIQVLTGIEVPSSNPPAMRSLAEIYDVLSEKLRKDLTELMNTVRGRVRRNFGGQASDFYNRSLNQFTQGENDYLGSAAGISQMLSVELRKGAANAEYMSAMVLVQFAQLLVEIAWAIATAKFTFGASLKWIPIFKMIRSLAMQRILAWFLITVPGHQIISQLFASMDSVIQRIQIANGTRDTWDHDLTKGAHIGGVIEGLVSAGLSGGLGVAFDRQITNLITNRIDVLRTLPDPVPVPPVGRGVPDPVPPPPPLRDIDDVVPPPARQPGPETVPVPDGPPPPRPDVPPTRPDTDIPPPPPPGGRPDPETVPRPDPTPTPRPDPAPDGGPVPTPTPGNAGGGGLNRDLADVFSRHRDEMAVPFATNAPPGANGWNNAANRARFREDMAGAFERNFAATLGADQARRLGSDYADTLVRTWGKPDAGAQLSRTLGDHLPPPVRDHLSRLPQDMLDPVYKHFQSKATWVTHLGVGAGSGAVEGYLGEGLGSAAMGEGFKASVYSATSGASMNTIQQVSTDSALAGIDALSGPPKMPVPEAPPAAPEASPEPEPVTDPAANRTPPQPAEGAGSDRPPGPGPGRNGTDVVVNGDPSGRPDRSGDPDGDGDAATAPDRDTREDEDEYARPSRGQDQPTAPPETGGPARVPEAPAPPQRSGEEDVSETPSTDDRNRGQEEHRGPEQDRNPQQDQDRDTDRDEERARTPEVEEHRAPEQDRNPQQDRNREEGLDRDPQARPVPTADERVEGPVAAPPVGQVGQGGQGGQGNQGNQGNQGGDSRTPRTGNDSRSGEERRDPAPVDPHAPVERDPAVQDGDDRVGAPAPPVTESTQEHGESPSAEADPPVPSTESSDRRDAEQDTRDADDRDAPVPPTESTGDRDAEQDGRNADDRNPGADDRDDARDAPGPHRGDGTPSDTPVPDRTDEVNGRQDDTREEHREERDAPEEEGADARRDDPAVPADPPPAYSFEDQLNPDHGRTDVQETPHTVPPPLSEDGSDDDGTATDTDSVFSRDSESTEAESLFDDTGDLFDDAEGTEAPPAYQDERSGPPAYPYSELPGFPGGKDAKAPVPAPPTVGDLKWLLNPHSVLPPPVPTTVQVFTAEVPLVRLDKNGRPVPPGTDPSPEGGTGSERSGGPVERTPEEEGAPVVTGEEAPAVPVEGPPPPPVTESGVRTDESGTTGREGVDKGKGPATEDSTVREDSSSRRDPERRDPPPAEEETRTTRDDRLADDSSEDRTPPPPGEDGERTPERTADSVDLDYLVSTRFIDLDGVHVDAEQVRTAISESVDRQGYRVPPNVRKEALDHFEKEMRSRPGLGAFFGRDGVSHTVRHGSDRWDFQVRLRGDGGDGAGGYRRATVTGDGEVRTPTMRTDGATHEGKAGGSSSQGTKKGLSTKFNVNPLFLSATPDGWALGPVLSAGASVGLGLRTMTFGGSEKGHTSLEVKGKGAPEVYAADLRVLVDVAAPLGRVPLPQPPPDADGGAPTPDRGPVVVDRGVALVVPGEVKPLSERAPTAMNFRPRPGGEGTAGPAAPPRRPRLEHGGLPLSVSSIVPKGPQPRNGRTYTDLGSWLADTLLPPRTDSKGAPATGKRADAERSWREQFAAKLDNDSIRQYFPAMDQGPVRLTAVLPDGRERVVHLSSPAADYRAKGHSPQVDEFVRHDGTEQTRTDTQGRTSRAGFTFGGGFGIEMRLPGGRVRLDAPVGEYGYTRTWSSQTQDSSKTGLRDTFAMATSDSDDFAAYTVDRDLVVEVDGETGRHEFTGETVELLSVRDARSLDAAARGLPDPHAAPRPGARPPFDHLGGDRITRFDGTRLNGFSWPRTPGDDGGTAEGTPPAGLPDQVTEHLIQQVLTGLAEKLPGIVVPELSRTHSDYARRPGRENAPYFSRSPREHWGLRRNRKVARQNTELVERMLREEFLNNNGDTLASRGGLAIHLDEKAVIDPTRTFTGKEFHRPGLVTVRVKAEFGALSHQGDKGGKAGIRVGGAAKQESGRGKGASHSGTLTAGPGLARGNPEDARGMAKIMGSGGLAASISRAWNRGRSHGLEHKSEQLMLFPDGSEDWGGNVRFTASLHEYDASEQVTGRDESVPLLNTPIDARYTLSTPKMLSGPVSAPPRAGDGEVEALSADDARALVQGALAPPPPPAAPTPPAPAESGGEGRTEGGDGDRTDGTRDDRTDGRGEDRTGERRGEDGDRTEGRGEDRDGDRTDRRADEDGDRTNGTREDTARTPEQERREHAAREDARRARALIDNGVLERVNNDLGGTRGDLGGQAKGLLSSPVSRLQIAGGRKLLHFLDTRGGRSFFERLFSPTGMAGDPATFSPGGQRDTVDMTGGLLSPNDGRADLVTKADPDQVTKMQLTRMQPVLHAETSVNSGASHTVTTSGNARIGANAGGSTNPDKADADSPEDLTPAAARGPIPLTGLSDTWNFLRSGRGTGETGTFTSSLIIVPKAALGYAFQVGGTVTQAAQIMKGWGLAVPGLWSTHYRGWKASLSDLASGYISARDARRAGIVVDRLSENEDGTLEEGSQPEPDDAGNVRIREGFEHTGQRIRPGDPTAALEALSRELDRQGYELTGRSRKRLFDKLTTQLGKSSGTNVPVAVKVRPKGAPVVHASSSGVVRVNLRTTAPEVEYVGSADEMVESHTWKSEDVQSRSHGSGNTVGADHTHLGPAPFSDQYQSPDNQPDHRPLFLTGAGAVGHTTSQDQTRSDTEERVRTVQLETAGPYAKVVQQGTLDLSIEFDRPANPGRGQVHVPFTDKAVIGFDVNGDAGPIRTLYPASYLDFSGADAPRTETGTGTDGGRRIGGGSADDRPDLADAMRDRLSRHRTPGSAGLGEGIVMPTAVGTHGADVRDTAVVTIARSLGWTPAGGDPAPAPGADGGAGRVYTEREIASARAFLADELELDPRYTPIDSVLESIALKSLFSEALGADDGVSLMKIGSLDWRLGVAPDLRDARVLDVLPDSRLNWSDTADGSSEDGLSHSAGATAEGGFRPTGINTGHPTFADHAAVMTAAPTVAATSPAGGSTDANGLKTETPHSAEKEKRGPVYLIEFDTTWLLGARSESGLPFLKDSHHQHIGQVSGKVSAWVSQEDAVRLGVVTEAHARDLAARAEEARQAAATMSRDELSYDEARGGLTDPVTAYREAHAAYHAELARNGDAGPSPEAAARLDEARENYRVHEARSEERRGAYEESARTWAESVTASRRAYDSPDALFESRVQQDRSTADTLNERGDLARTRIQEAADSAGRAEQALDTRVPHRDGLLDRDGVTAHQQRVLDLRTAVEALASDTGAPRDAEAAADRRARLDALLDRVNTLLTEAGDRRADLAEGADRTRTEIRDVLDLIEASRNGTERAATDLADLRAARDRAAAEHGLLVEDARRRAPAPAPAEEGAPAPAAPDPDPRLTDSGRTLEALDLDVRARGGENDALGPRLDGLLARTDALARNELFALQEQQRFQGELERILTGLGERLVDTASAEVARDTAPPTTALGRPEHGTALDEATHLLDRHGADHPPLPPRGDGFTTPEQVAGLDERVAAFEQDVRDFAAQPERSPEAVAEMERRRRELAAETDGLTRPVTEREAQVAPRLGSARTAAADAGARIAPVRTAVDGADARIADLGARLDAISGRADALFGDGAPPRGPLAGARTAVDGLRGLRDGLAGRLDGPESRHRTLTETDIPALAQEATDLAGLHGDLDGLRDRLDRTDIPGPATRGDDGTDDGAPPPDRGHDAGDGGTTRRPDHGGDRTGERRDTTPDERDGDGDRRDNRSADRDAPRDGSGTTRVPVTSSRDTGTDGVTADRSPSPRGAFDGRSEASFDDASSVSDADSVFSTASDGSSQDGRSVFDGTDDADDRGLPPSYDTAVGPDGTRTETPHTSPDPAPDRRGAADEIENADGTREEAPPAYDAEPSPPHYPYTELLDRLLSGGDAKDTKFAPDPAVVGDLSWPKDLRSVLPPPGSTEVQVFSARVHDLDTLGPDGRSLTGETGEGSGTRRAPAEE</sequence>
<feature type="region of interest" description="Disordered" evidence="1">
    <location>
        <begin position="2795"/>
        <end position="2821"/>
    </location>
</feature>